<dbReference type="Proteomes" id="UP000596660">
    <property type="component" value="Unplaced"/>
</dbReference>
<proteinExistence type="predicted"/>
<dbReference type="PANTHER" id="PTHR33448">
    <property type="entry name" value="CHLOROPLAST PROTEIN HCF243-RELATED"/>
    <property type="match status" value="1"/>
</dbReference>
<name>A0A803LVJ3_CHEQI</name>
<evidence type="ECO:0000256" key="2">
    <source>
        <dbReference type="SAM" id="MobiDB-lite"/>
    </source>
</evidence>
<organism evidence="3 4">
    <name type="scientific">Chenopodium quinoa</name>
    <name type="common">Quinoa</name>
    <dbReference type="NCBI Taxonomy" id="63459"/>
    <lineage>
        <taxon>Eukaryota</taxon>
        <taxon>Viridiplantae</taxon>
        <taxon>Streptophyta</taxon>
        <taxon>Embryophyta</taxon>
        <taxon>Tracheophyta</taxon>
        <taxon>Spermatophyta</taxon>
        <taxon>Magnoliopsida</taxon>
        <taxon>eudicotyledons</taxon>
        <taxon>Gunneridae</taxon>
        <taxon>Pentapetalae</taxon>
        <taxon>Caryophyllales</taxon>
        <taxon>Chenopodiaceae</taxon>
        <taxon>Chenopodioideae</taxon>
        <taxon>Atripliceae</taxon>
        <taxon>Chenopodium</taxon>
    </lineage>
</organism>
<keyword evidence="4" id="KW-1185">Reference proteome</keyword>
<dbReference type="Gramene" id="AUR62019494-RA">
    <property type="protein sequence ID" value="AUR62019494-RA:cds"/>
    <property type="gene ID" value="AUR62019494"/>
</dbReference>
<dbReference type="AlphaFoldDB" id="A0A803LVJ3"/>
<feature type="region of interest" description="Disordered" evidence="2">
    <location>
        <begin position="344"/>
        <end position="363"/>
    </location>
</feature>
<feature type="region of interest" description="Disordered" evidence="2">
    <location>
        <begin position="25"/>
        <end position="54"/>
    </location>
</feature>
<accession>A0A803LVJ3</accession>
<feature type="compositionally biased region" description="Acidic residues" evidence="2">
    <location>
        <begin position="199"/>
        <end position="216"/>
    </location>
</feature>
<reference evidence="3" key="2">
    <citation type="submission" date="2021-03" db="UniProtKB">
        <authorList>
            <consortium name="EnsemblPlants"/>
        </authorList>
    </citation>
    <scope>IDENTIFICATION</scope>
</reference>
<feature type="compositionally biased region" description="Acidic residues" evidence="2">
    <location>
        <begin position="37"/>
        <end position="50"/>
    </location>
</feature>
<feature type="coiled-coil region" evidence="1">
    <location>
        <begin position="266"/>
        <end position="310"/>
    </location>
</feature>
<dbReference type="EnsemblPlants" id="AUR62019494-RA">
    <property type="protein sequence ID" value="AUR62019494-RA:cds"/>
    <property type="gene ID" value="AUR62019494"/>
</dbReference>
<feature type="compositionally biased region" description="Basic and acidic residues" evidence="2">
    <location>
        <begin position="186"/>
        <end position="198"/>
    </location>
</feature>
<feature type="region of interest" description="Disordered" evidence="2">
    <location>
        <begin position="176"/>
        <end position="216"/>
    </location>
</feature>
<sequence>MMERECSRRRSIFDDMEFDDLFTKDNNVRNDNNESNEIIDNDSSNGDDEEGGRVSVCVPPKNALLLMRCRSDPLKMGSLSRKLWEVPLRPQDDDDVEEKQKGDEIKAERDVKLAEKAEEIGDDKTEEIGNEKTEEFREENAEVIREMTEVLGDESEEIDGGLEEFDETLGFAGDELKEAEEEERETEEKQSVENRGMVDEEEFEDSEETQLIEDEITANGCLIETSLVEEVEDVENEQDLVISSAENEQDLVVNSEENERNLLINTESNEQELNNSENNEQELKVEKEEIAELELDSDDLSTIHDEEERQKCESISMEVSKETWVCSTDFLRWLPERHHKKVVNKPDNLSDSSIPKKNKPAAVAAMPPPHVQQRYELAAQPPIQPGRSSISFPAGGGSVANLIEQKLNKGGGYEPFVLTRCKSAPLRSAAKTLPPEMACSLWGRENGRKLEPHRPATFGVGAAGVGF</sequence>
<evidence type="ECO:0000313" key="4">
    <source>
        <dbReference type="Proteomes" id="UP000596660"/>
    </source>
</evidence>
<reference evidence="3" key="1">
    <citation type="journal article" date="2017" name="Nature">
        <title>The genome of Chenopodium quinoa.</title>
        <authorList>
            <person name="Jarvis D.E."/>
            <person name="Ho Y.S."/>
            <person name="Lightfoot D.J."/>
            <person name="Schmoeckel S.M."/>
            <person name="Li B."/>
            <person name="Borm T.J.A."/>
            <person name="Ohyanagi H."/>
            <person name="Mineta K."/>
            <person name="Michell C.T."/>
            <person name="Saber N."/>
            <person name="Kharbatia N.M."/>
            <person name="Rupper R.R."/>
            <person name="Sharp A.R."/>
            <person name="Dally N."/>
            <person name="Boughton B.A."/>
            <person name="Woo Y.H."/>
            <person name="Gao G."/>
            <person name="Schijlen E.G.W.M."/>
            <person name="Guo X."/>
            <person name="Momin A.A."/>
            <person name="Negrao S."/>
            <person name="Al-Babili S."/>
            <person name="Gehring C."/>
            <person name="Roessner U."/>
            <person name="Jung C."/>
            <person name="Murphy K."/>
            <person name="Arold S.T."/>
            <person name="Gojobori T."/>
            <person name="van der Linden C.G."/>
            <person name="van Loo E.N."/>
            <person name="Jellen E.N."/>
            <person name="Maughan P.J."/>
            <person name="Tester M."/>
        </authorList>
    </citation>
    <scope>NUCLEOTIDE SEQUENCE [LARGE SCALE GENOMIC DNA]</scope>
    <source>
        <strain evidence="3">cv. PI 614886</strain>
    </source>
</reference>
<dbReference type="PANTHER" id="PTHR33448:SF4">
    <property type="entry name" value="CHLOROPLAST PROTEIN HCF243"/>
    <property type="match status" value="1"/>
</dbReference>
<keyword evidence="1" id="KW-0175">Coiled coil</keyword>
<protein>
    <submittedName>
        <fullName evidence="3">Uncharacterized protein</fullName>
    </submittedName>
</protein>
<evidence type="ECO:0000256" key="1">
    <source>
        <dbReference type="SAM" id="Coils"/>
    </source>
</evidence>
<evidence type="ECO:0000313" key="3">
    <source>
        <dbReference type="EnsemblPlants" id="AUR62019494-RA:cds"/>
    </source>
</evidence>